<dbReference type="SUPFAM" id="SSF52540">
    <property type="entry name" value="P-loop containing nucleoside triphosphate hydrolases"/>
    <property type="match status" value="1"/>
</dbReference>
<dbReference type="CDD" id="cd07432">
    <property type="entry name" value="PHP_HisPPase"/>
    <property type="match status" value="1"/>
</dbReference>
<dbReference type="SUPFAM" id="SSF89550">
    <property type="entry name" value="PHP domain-like"/>
    <property type="match status" value="1"/>
</dbReference>
<evidence type="ECO:0000313" key="2">
    <source>
        <dbReference type="EMBL" id="SFH59198.1"/>
    </source>
</evidence>
<dbReference type="Gene3D" id="3.40.50.300">
    <property type="entry name" value="P-loop containing nucleotide triphosphate hydrolases"/>
    <property type="match status" value="1"/>
</dbReference>
<sequence length="682" mass="78773">MVKKIDFHIHTIATEKDYPFSYSSNWIKEYVEKAELDAIAITNHDLFDLENFYRVKEDLPDTQVFPGMELSLEEGHVNIIFSEDEISHLVNFSEWIQKQNLGTNGKISINDYCDNMINWENGIYIFELGKSNSLKVPEKLNEVCYVGGVSNQLKFQIYHGMDDGLFPVLFSDAHADENDSEERRRDIDSLKNKNTYLQIDNCSFREIKNSLSDKTKIGVNRSYLQDVIDIQNHRVSTGLNLIVGKRGTGKTNFLKTIKKQYESDDIYEIAQFETAKADDFIEKQRRNQGQVAVRLWNEKYQTQFLAIQEYLSYADEDYGKDIDLYLESVKKFAKDITESKSTSKYKMVKESNFENITTRNIEQYLTNLKELINSRDLWSLVNDPEIKKRVFVETYSELREIYIEKQTKNIMQEKANDIINSVKQFVQSKTGITPVVGCEFSKIIQKYQIENEIQGFMKKIICETELKRENIHGYQIIVKLSPFKSADEFRSDIVTKEGVLHDLISPYKDEKYIDFLKNLKKKRFFKIGQLSYYFLHIEVELLDSDGTPASGGQAVGFALMMRLEEAKNKPIVLVDEPEASLDNAYIRGELIKAIKGLSKESTVFVVTHNSTLGTLLEPDYLVVTTKNDAKEYSVLTGEFSSQTISVNSEMAENSYEKFVEAMEAGITTYIKKGEIYESLRTK</sequence>
<dbReference type="RefSeq" id="WP_092091333.1">
    <property type="nucleotide sequence ID" value="NZ_FOQE01000005.1"/>
</dbReference>
<reference evidence="2 3" key="1">
    <citation type="submission" date="2016-10" db="EMBL/GenBank/DDBJ databases">
        <authorList>
            <person name="de Groot N.N."/>
        </authorList>
    </citation>
    <scope>NUCLEOTIDE SEQUENCE [LARGE SCALE GENOMIC DNA]</scope>
    <source>
        <strain evidence="2 3">DSM 27630</strain>
    </source>
</reference>
<keyword evidence="3" id="KW-1185">Reference proteome</keyword>
<dbReference type="InterPro" id="IPR016195">
    <property type="entry name" value="Pol/histidinol_Pase-like"/>
</dbReference>
<dbReference type="OrthoDB" id="9791620at2"/>
<dbReference type="AlphaFoldDB" id="A0A1I3BA89"/>
<dbReference type="InterPro" id="IPR027417">
    <property type="entry name" value="P-loop_NTPase"/>
</dbReference>
<evidence type="ECO:0000259" key="1">
    <source>
        <dbReference type="Pfam" id="PF02463"/>
    </source>
</evidence>
<evidence type="ECO:0000313" key="3">
    <source>
        <dbReference type="Proteomes" id="UP000198668"/>
    </source>
</evidence>
<proteinExistence type="predicted"/>
<dbReference type="InterPro" id="IPR003395">
    <property type="entry name" value="RecF/RecN/SMC_N"/>
</dbReference>
<dbReference type="Gene3D" id="3.20.20.140">
    <property type="entry name" value="Metal-dependent hydrolases"/>
    <property type="match status" value="1"/>
</dbReference>
<organism evidence="2 3">
    <name type="scientific">Pisciglobus halotolerans</name>
    <dbReference type="NCBI Taxonomy" id="745365"/>
    <lineage>
        <taxon>Bacteria</taxon>
        <taxon>Bacillati</taxon>
        <taxon>Bacillota</taxon>
        <taxon>Bacilli</taxon>
        <taxon>Lactobacillales</taxon>
        <taxon>Carnobacteriaceae</taxon>
    </lineage>
</organism>
<name>A0A1I3BA89_9LACT</name>
<accession>A0A1I3BA89</accession>
<protein>
    <recommendedName>
        <fullName evidence="1">RecF/RecN/SMC N-terminal domain-containing protein</fullName>
    </recommendedName>
</protein>
<dbReference type="Proteomes" id="UP000198668">
    <property type="component" value="Unassembled WGS sequence"/>
</dbReference>
<dbReference type="Pfam" id="PF02463">
    <property type="entry name" value="SMC_N"/>
    <property type="match status" value="1"/>
</dbReference>
<dbReference type="EMBL" id="FOQE01000005">
    <property type="protein sequence ID" value="SFH59198.1"/>
    <property type="molecule type" value="Genomic_DNA"/>
</dbReference>
<gene>
    <name evidence="2" type="ORF">SAMN04489868_10519</name>
</gene>
<feature type="domain" description="RecF/RecN/SMC N-terminal" evidence="1">
    <location>
        <begin position="233"/>
        <end position="616"/>
    </location>
</feature>